<dbReference type="Proteomes" id="UP000194946">
    <property type="component" value="Unassembled WGS sequence"/>
</dbReference>
<gene>
    <name evidence="3" type="ORF">HK18_04245</name>
</gene>
<dbReference type="RefSeq" id="WP_008854091.1">
    <property type="nucleotide sequence ID" value="NZ_JOPB01000002.1"/>
</dbReference>
<dbReference type="Gene3D" id="3.90.1140.10">
    <property type="entry name" value="Cyclic phosphodiesterase"/>
    <property type="match status" value="1"/>
</dbReference>
<feature type="active site" description="Proton donor" evidence="2">
    <location>
        <position position="36"/>
    </location>
</feature>
<dbReference type="HAMAP" id="MF_01940">
    <property type="entry name" value="RNA_CPDase"/>
    <property type="match status" value="1"/>
</dbReference>
<evidence type="ECO:0000256" key="1">
    <source>
        <dbReference type="ARBA" id="ARBA00022801"/>
    </source>
</evidence>
<dbReference type="GO" id="GO:0004113">
    <property type="term" value="F:2',3'-cyclic-nucleotide 3'-phosphodiesterase activity"/>
    <property type="evidence" value="ECO:0007669"/>
    <property type="project" value="InterPro"/>
</dbReference>
<dbReference type="Pfam" id="PF13563">
    <property type="entry name" value="2_5_RNA_ligase2"/>
    <property type="match status" value="1"/>
</dbReference>
<evidence type="ECO:0000313" key="3">
    <source>
        <dbReference type="EMBL" id="OUI79120.1"/>
    </source>
</evidence>
<dbReference type="InterPro" id="IPR009097">
    <property type="entry name" value="Cyclic_Pdiesterase"/>
</dbReference>
<dbReference type="EMBL" id="JOPB01000002">
    <property type="protein sequence ID" value="OUI79120.1"/>
    <property type="molecule type" value="Genomic_DNA"/>
</dbReference>
<evidence type="ECO:0000256" key="2">
    <source>
        <dbReference type="HAMAP-Rule" id="MF_01940"/>
    </source>
</evidence>
<feature type="short sequence motif" description="HXTX 1" evidence="2">
    <location>
        <begin position="36"/>
        <end position="39"/>
    </location>
</feature>
<keyword evidence="1 2" id="KW-0378">Hydrolase</keyword>
<proteinExistence type="inferred from homology"/>
<dbReference type="AlphaFoldDB" id="A0A251ZWS6"/>
<feature type="short sequence motif" description="HXTX 2" evidence="2">
    <location>
        <begin position="121"/>
        <end position="124"/>
    </location>
</feature>
<sequence length="178" mass="20706">MRLFIGIPLPDPISSHLNTLRGSLPSIHWNNPDTYHLTLSFIGEVKNYDFLNELELSLEKINTPRFDMTISEVGHFTSPTYESIFWASISPSNSLIQLKKKIDHTLHQLDISQKKQRFIPHITLAKGVGLNEEQISNWIYKYNLFKTEPFTVCEFSLFSSYPTKDEPHYIIESSYLLR</sequence>
<dbReference type="PANTHER" id="PTHR35561">
    <property type="entry name" value="RNA 2',3'-CYCLIC PHOSPHODIESTERASE"/>
    <property type="match status" value="1"/>
</dbReference>
<dbReference type="SUPFAM" id="SSF55144">
    <property type="entry name" value="LigT-like"/>
    <property type="match status" value="1"/>
</dbReference>
<keyword evidence="4" id="KW-1185">Reference proteome</keyword>
<dbReference type="EC" id="3.1.4.58" evidence="2"/>
<comment type="catalytic activity">
    <reaction evidence="2">
        <text>a 3'-end 2',3'-cyclophospho-ribonucleotide-RNA + H2O = a 3'-end 2'-phospho-ribonucleotide-RNA + H(+)</text>
        <dbReference type="Rhea" id="RHEA:11828"/>
        <dbReference type="Rhea" id="RHEA-COMP:10464"/>
        <dbReference type="Rhea" id="RHEA-COMP:17353"/>
        <dbReference type="ChEBI" id="CHEBI:15377"/>
        <dbReference type="ChEBI" id="CHEBI:15378"/>
        <dbReference type="ChEBI" id="CHEBI:83064"/>
        <dbReference type="ChEBI" id="CHEBI:173113"/>
        <dbReference type="EC" id="3.1.4.58"/>
    </reaction>
</comment>
<organism evidence="3 4">
    <name type="scientific">Commensalibacter intestini</name>
    <dbReference type="NCBI Taxonomy" id="479936"/>
    <lineage>
        <taxon>Bacteria</taxon>
        <taxon>Pseudomonadati</taxon>
        <taxon>Pseudomonadota</taxon>
        <taxon>Alphaproteobacteria</taxon>
        <taxon>Acetobacterales</taxon>
        <taxon>Acetobacteraceae</taxon>
    </lineage>
</organism>
<accession>A0A251ZWS6</accession>
<comment type="function">
    <text evidence="2">Hydrolyzes RNA 2',3'-cyclic phosphodiester to an RNA 2'-phosphomonoester.</text>
</comment>
<feature type="active site" description="Proton acceptor" evidence="2">
    <location>
        <position position="121"/>
    </location>
</feature>
<protein>
    <recommendedName>
        <fullName evidence="2">RNA 2',3'-cyclic phosphodiesterase</fullName>
        <shortName evidence="2">RNA 2',3'-CPDase</shortName>
        <ecNumber evidence="2">3.1.4.58</ecNumber>
    </recommendedName>
</protein>
<reference evidence="4" key="1">
    <citation type="submission" date="2014-06" db="EMBL/GenBank/DDBJ databases">
        <authorList>
            <person name="Winans N.J."/>
            <person name="Newell P.D."/>
            <person name="Douglas A.E."/>
        </authorList>
    </citation>
    <scope>NUCLEOTIDE SEQUENCE [LARGE SCALE GENOMIC DNA]</scope>
    <source>
        <strain evidence="4">DmL_052</strain>
    </source>
</reference>
<comment type="caution">
    <text evidence="3">The sequence shown here is derived from an EMBL/GenBank/DDBJ whole genome shotgun (WGS) entry which is preliminary data.</text>
</comment>
<dbReference type="InterPro" id="IPR004175">
    <property type="entry name" value="RNA_CPDase"/>
</dbReference>
<dbReference type="NCBIfam" id="TIGR02258">
    <property type="entry name" value="2_5_ligase"/>
    <property type="match status" value="1"/>
</dbReference>
<comment type="similarity">
    <text evidence="2">Belongs to the 2H phosphoesterase superfamily. ThpR family.</text>
</comment>
<evidence type="ECO:0000313" key="4">
    <source>
        <dbReference type="Proteomes" id="UP000194946"/>
    </source>
</evidence>
<name>A0A251ZWS6_9PROT</name>
<dbReference type="GO" id="GO:0008664">
    <property type="term" value="F:RNA 2',3'-cyclic 3'-phosphodiesterase activity"/>
    <property type="evidence" value="ECO:0007669"/>
    <property type="project" value="UniProtKB-EC"/>
</dbReference>
<dbReference type="PANTHER" id="PTHR35561:SF1">
    <property type="entry name" value="RNA 2',3'-CYCLIC PHOSPHODIESTERASE"/>
    <property type="match status" value="1"/>
</dbReference>